<protein>
    <submittedName>
        <fullName evidence="5">AraC-type DNA-binding protein</fullName>
    </submittedName>
</protein>
<dbReference type="Gene3D" id="1.10.10.60">
    <property type="entry name" value="Homeodomain-like"/>
    <property type="match status" value="2"/>
</dbReference>
<dbReference type="EMBL" id="FMZB01000007">
    <property type="protein sequence ID" value="SDD14660.1"/>
    <property type="molecule type" value="Genomic_DNA"/>
</dbReference>
<dbReference type="GO" id="GO:0043565">
    <property type="term" value="F:sequence-specific DNA binding"/>
    <property type="evidence" value="ECO:0007669"/>
    <property type="project" value="InterPro"/>
</dbReference>
<dbReference type="Pfam" id="PF02311">
    <property type="entry name" value="AraC_binding"/>
    <property type="match status" value="1"/>
</dbReference>
<keyword evidence="1" id="KW-0805">Transcription regulation</keyword>
<dbReference type="STRING" id="361279.SAMN05421663_10767"/>
<dbReference type="PRINTS" id="PR00032">
    <property type="entry name" value="HTHARAC"/>
</dbReference>
<dbReference type="OrthoDB" id="9778008at2"/>
<dbReference type="InterPro" id="IPR011051">
    <property type="entry name" value="RmlC_Cupin_sf"/>
</dbReference>
<dbReference type="InterPro" id="IPR014710">
    <property type="entry name" value="RmlC-like_jellyroll"/>
</dbReference>
<name>A0A1G6SCM7_9BACI</name>
<evidence type="ECO:0000256" key="1">
    <source>
        <dbReference type="ARBA" id="ARBA00023015"/>
    </source>
</evidence>
<dbReference type="CDD" id="cd02208">
    <property type="entry name" value="cupin_RmlC-like"/>
    <property type="match status" value="1"/>
</dbReference>
<dbReference type="PANTHER" id="PTHR43280:SF28">
    <property type="entry name" value="HTH-TYPE TRANSCRIPTIONAL ACTIVATOR RHAS"/>
    <property type="match status" value="1"/>
</dbReference>
<dbReference type="InterPro" id="IPR018062">
    <property type="entry name" value="HTH_AraC-typ_CS"/>
</dbReference>
<dbReference type="Pfam" id="PF12833">
    <property type="entry name" value="HTH_18"/>
    <property type="match status" value="1"/>
</dbReference>
<feature type="domain" description="HTH araC/xylS-type" evidence="4">
    <location>
        <begin position="193"/>
        <end position="291"/>
    </location>
</feature>
<dbReference type="PROSITE" id="PS01124">
    <property type="entry name" value="HTH_ARAC_FAMILY_2"/>
    <property type="match status" value="1"/>
</dbReference>
<dbReference type="Gene3D" id="2.60.120.10">
    <property type="entry name" value="Jelly Rolls"/>
    <property type="match status" value="1"/>
</dbReference>
<dbReference type="SMART" id="SM00342">
    <property type="entry name" value="HTH_ARAC"/>
    <property type="match status" value="1"/>
</dbReference>
<dbReference type="RefSeq" id="WP_093727684.1">
    <property type="nucleotide sequence ID" value="NZ_FMZB01000007.1"/>
</dbReference>
<evidence type="ECO:0000256" key="3">
    <source>
        <dbReference type="ARBA" id="ARBA00023163"/>
    </source>
</evidence>
<keyword evidence="2 5" id="KW-0238">DNA-binding</keyword>
<dbReference type="AlphaFoldDB" id="A0A1G6SCM7"/>
<evidence type="ECO:0000313" key="5">
    <source>
        <dbReference type="EMBL" id="SDD14660.1"/>
    </source>
</evidence>
<dbReference type="SUPFAM" id="SSF46689">
    <property type="entry name" value="Homeodomain-like"/>
    <property type="match status" value="2"/>
</dbReference>
<evidence type="ECO:0000256" key="2">
    <source>
        <dbReference type="ARBA" id="ARBA00023125"/>
    </source>
</evidence>
<reference evidence="6" key="1">
    <citation type="submission" date="2016-10" db="EMBL/GenBank/DDBJ databases">
        <authorList>
            <person name="Varghese N."/>
            <person name="Submissions S."/>
        </authorList>
    </citation>
    <scope>NUCLEOTIDE SEQUENCE [LARGE SCALE GENOMIC DNA]</scope>
    <source>
        <strain evidence="6">DSM 21620</strain>
    </source>
</reference>
<proteinExistence type="predicted"/>
<dbReference type="SUPFAM" id="SSF51182">
    <property type="entry name" value="RmlC-like cupins"/>
    <property type="match status" value="1"/>
</dbReference>
<keyword evidence="6" id="KW-1185">Reference proteome</keyword>
<keyword evidence="3" id="KW-0804">Transcription</keyword>
<dbReference type="InterPro" id="IPR003313">
    <property type="entry name" value="AraC-bd"/>
</dbReference>
<sequence length="297" mass="34759">MQNKEFLINQDLEELTQHRTVELPVACYETTIKENIHGHIPLHWHNEVQFVQILNGSAVFQINEEKVMVNKGEGIFINSGCLHKADDYNNSDCIYICLNASPYTFLSKELHTKYVSPYIQATNLTHLHIGKKEEWERNILKAILEIHQLIEQKNPFYEIVVVNHLNLIWQNLIMHGMQLEYSESEMQRSQRMKHMLNWIHLHSDDKINLADIAKAGKLSRAECCRYFKRIVKQSPMNYVMEYRINRSLSLLQDPSSNVTEVAYQVGFNSSSYFIAKFRESIGMTPLAYKKQQQAKLQ</sequence>
<accession>A0A1G6SCM7</accession>
<organism evidence="5 6">
    <name type="scientific">Terribacillus halophilus</name>
    <dbReference type="NCBI Taxonomy" id="361279"/>
    <lineage>
        <taxon>Bacteria</taxon>
        <taxon>Bacillati</taxon>
        <taxon>Bacillota</taxon>
        <taxon>Bacilli</taxon>
        <taxon>Bacillales</taxon>
        <taxon>Bacillaceae</taxon>
        <taxon>Terribacillus</taxon>
    </lineage>
</organism>
<dbReference type="PANTHER" id="PTHR43280">
    <property type="entry name" value="ARAC-FAMILY TRANSCRIPTIONAL REGULATOR"/>
    <property type="match status" value="1"/>
</dbReference>
<evidence type="ECO:0000259" key="4">
    <source>
        <dbReference type="PROSITE" id="PS01124"/>
    </source>
</evidence>
<dbReference type="Proteomes" id="UP000198666">
    <property type="component" value="Unassembled WGS sequence"/>
</dbReference>
<dbReference type="InterPro" id="IPR018060">
    <property type="entry name" value="HTH_AraC"/>
</dbReference>
<dbReference type="PROSITE" id="PS00041">
    <property type="entry name" value="HTH_ARAC_FAMILY_1"/>
    <property type="match status" value="1"/>
</dbReference>
<gene>
    <name evidence="5" type="ORF">SAMN05421663_10767</name>
</gene>
<dbReference type="InterPro" id="IPR009057">
    <property type="entry name" value="Homeodomain-like_sf"/>
</dbReference>
<dbReference type="InterPro" id="IPR020449">
    <property type="entry name" value="Tscrpt_reg_AraC-type_HTH"/>
</dbReference>
<evidence type="ECO:0000313" key="6">
    <source>
        <dbReference type="Proteomes" id="UP000198666"/>
    </source>
</evidence>
<dbReference type="GO" id="GO:0003700">
    <property type="term" value="F:DNA-binding transcription factor activity"/>
    <property type="evidence" value="ECO:0007669"/>
    <property type="project" value="InterPro"/>
</dbReference>